<dbReference type="Proteomes" id="UP000218164">
    <property type="component" value="Unassembled WGS sequence"/>
</dbReference>
<comment type="caution">
    <text evidence="3">The sequence shown here is derived from an EMBL/GenBank/DDBJ whole genome shotgun (WGS) entry which is preliminary data.</text>
</comment>
<feature type="region of interest" description="Disordered" evidence="1">
    <location>
        <begin position="1"/>
        <end position="28"/>
    </location>
</feature>
<dbReference type="EMBL" id="LMVP01000542">
    <property type="protein sequence ID" value="PAV10808.1"/>
    <property type="molecule type" value="Genomic_DNA"/>
</dbReference>
<dbReference type="Pfam" id="PF18911">
    <property type="entry name" value="PKD_4"/>
    <property type="match status" value="1"/>
</dbReference>
<keyword evidence="4" id="KW-1185">Reference proteome</keyword>
<reference evidence="3 4" key="1">
    <citation type="journal article" date="2017" name="BMC Genomics">
        <title>Genomic analysis of methanogenic archaea reveals a shift towards energy conservation.</title>
        <authorList>
            <person name="Gilmore S.P."/>
            <person name="Henske J.K."/>
            <person name="Sexton J.A."/>
            <person name="Solomon K.V."/>
            <person name="Seppala S."/>
            <person name="Yoo J.I."/>
            <person name="Huyett L.M."/>
            <person name="Pressman A."/>
            <person name="Cogan J.Z."/>
            <person name="Kivenson V."/>
            <person name="Peng X."/>
            <person name="Tan Y."/>
            <person name="Valentine D.L."/>
            <person name="O'Malley M.A."/>
        </authorList>
    </citation>
    <scope>NUCLEOTIDE SEQUENCE [LARGE SCALE GENOMIC DNA]</scope>
    <source>
        <strain evidence="3 4">MC-15</strain>
    </source>
</reference>
<gene>
    <name evidence="3" type="ORF">ASJ81_12235</name>
</gene>
<dbReference type="SUPFAM" id="SSF49299">
    <property type="entry name" value="PKD domain"/>
    <property type="match status" value="1"/>
</dbReference>
<accession>A0A2A2HN87</accession>
<feature type="compositionally biased region" description="Polar residues" evidence="1">
    <location>
        <begin position="1"/>
        <end position="27"/>
    </location>
</feature>
<dbReference type="SMART" id="SM00089">
    <property type="entry name" value="PKD"/>
    <property type="match status" value="1"/>
</dbReference>
<dbReference type="Gene3D" id="2.60.40.10">
    <property type="entry name" value="Immunoglobulins"/>
    <property type="match status" value="1"/>
</dbReference>
<dbReference type="CDD" id="cd00146">
    <property type="entry name" value="PKD"/>
    <property type="match status" value="1"/>
</dbReference>
<dbReference type="InterPro" id="IPR000601">
    <property type="entry name" value="PKD_dom"/>
</dbReference>
<evidence type="ECO:0000256" key="1">
    <source>
        <dbReference type="SAM" id="MobiDB-lite"/>
    </source>
</evidence>
<dbReference type="AlphaFoldDB" id="A0A2A2HN87"/>
<evidence type="ECO:0000313" key="4">
    <source>
        <dbReference type="Proteomes" id="UP000218164"/>
    </source>
</evidence>
<feature type="domain" description="PKD" evidence="2">
    <location>
        <begin position="1"/>
        <end position="66"/>
    </location>
</feature>
<evidence type="ECO:0000259" key="2">
    <source>
        <dbReference type="PROSITE" id="PS50093"/>
    </source>
</evidence>
<dbReference type="InterPro" id="IPR022409">
    <property type="entry name" value="PKD/Chitinase_dom"/>
</dbReference>
<sequence>MQFTDKSTGSPTSWNWSFGDGSSSTAKNPVYKYTKAGKFTVKLTVKNAAGSSTKTISKYVVVSEKK</sequence>
<evidence type="ECO:0000313" key="3">
    <source>
        <dbReference type="EMBL" id="PAV10808.1"/>
    </source>
</evidence>
<proteinExistence type="predicted"/>
<dbReference type="PROSITE" id="PS50093">
    <property type="entry name" value="PKD"/>
    <property type="match status" value="1"/>
</dbReference>
<dbReference type="FunFam" id="2.60.40.10:FF:000270">
    <property type="entry name" value="Cell surface protein"/>
    <property type="match status" value="1"/>
</dbReference>
<dbReference type="InterPro" id="IPR013783">
    <property type="entry name" value="Ig-like_fold"/>
</dbReference>
<name>A0A2A2HN87_9EURY</name>
<organism evidence="3 4">
    <name type="scientific">Methanosarcina spelaei</name>
    <dbReference type="NCBI Taxonomy" id="1036679"/>
    <lineage>
        <taxon>Archaea</taxon>
        <taxon>Methanobacteriati</taxon>
        <taxon>Methanobacteriota</taxon>
        <taxon>Stenosarchaea group</taxon>
        <taxon>Methanomicrobia</taxon>
        <taxon>Methanosarcinales</taxon>
        <taxon>Methanosarcinaceae</taxon>
        <taxon>Methanosarcina</taxon>
    </lineage>
</organism>
<dbReference type="InterPro" id="IPR035986">
    <property type="entry name" value="PKD_dom_sf"/>
</dbReference>
<protein>
    <recommendedName>
        <fullName evidence="2">PKD domain-containing protein</fullName>
    </recommendedName>
</protein>